<dbReference type="EMBL" id="LAZR01035558">
    <property type="protein sequence ID" value="KKL27187.1"/>
    <property type="molecule type" value="Genomic_DNA"/>
</dbReference>
<proteinExistence type="predicted"/>
<evidence type="ECO:0000313" key="1">
    <source>
        <dbReference type="EMBL" id="KKL27187.1"/>
    </source>
</evidence>
<accession>A0A0F9CL65</accession>
<name>A0A0F9CL65_9ZZZZ</name>
<dbReference type="AlphaFoldDB" id="A0A0F9CL65"/>
<gene>
    <name evidence="1" type="ORF">LCGC14_2387710</name>
</gene>
<reference evidence="1" key="1">
    <citation type="journal article" date="2015" name="Nature">
        <title>Complex archaea that bridge the gap between prokaryotes and eukaryotes.</title>
        <authorList>
            <person name="Spang A."/>
            <person name="Saw J.H."/>
            <person name="Jorgensen S.L."/>
            <person name="Zaremba-Niedzwiedzka K."/>
            <person name="Martijn J."/>
            <person name="Lind A.E."/>
            <person name="van Eijk R."/>
            <person name="Schleper C."/>
            <person name="Guy L."/>
            <person name="Ettema T.J."/>
        </authorList>
    </citation>
    <scope>NUCLEOTIDE SEQUENCE</scope>
</reference>
<sequence length="196" mass="21667">MQNIVAYFAINGVPALNLSPTIRIHELLTGSPNSILVIDDDVMSEIKDGYYKYIFITYDPRKEYVFRANGGTSLPTTDRFAVGATESPDPEENADATWNSIATDFITAATMGLLQNEIGADTSAIRLNIIDIVDFVEQILKYEKNRTFLDKAAKTLTVYDDDRTTPLRVFSLRDSTGTPSIIEIVERLPIGPGSPV</sequence>
<comment type="caution">
    <text evidence="1">The sequence shown here is derived from an EMBL/GenBank/DDBJ whole genome shotgun (WGS) entry which is preliminary data.</text>
</comment>
<protein>
    <submittedName>
        <fullName evidence="1">Uncharacterized protein</fullName>
    </submittedName>
</protein>
<organism evidence="1">
    <name type="scientific">marine sediment metagenome</name>
    <dbReference type="NCBI Taxonomy" id="412755"/>
    <lineage>
        <taxon>unclassified sequences</taxon>
        <taxon>metagenomes</taxon>
        <taxon>ecological metagenomes</taxon>
    </lineage>
</organism>